<dbReference type="EMBL" id="NAJO01000034">
    <property type="protein sequence ID" value="OQO00573.1"/>
    <property type="molecule type" value="Genomic_DNA"/>
</dbReference>
<evidence type="ECO:0000256" key="2">
    <source>
        <dbReference type="SAM" id="SignalP"/>
    </source>
</evidence>
<proteinExistence type="predicted"/>
<feature type="signal peptide" evidence="2">
    <location>
        <begin position="1"/>
        <end position="24"/>
    </location>
</feature>
<keyword evidence="4" id="KW-1185">Reference proteome</keyword>
<comment type="caution">
    <text evidence="3">The sequence shown here is derived from an EMBL/GenBank/DDBJ whole genome shotgun (WGS) entry which is preliminary data.</text>
</comment>
<reference evidence="4" key="1">
    <citation type="submission" date="2017-03" db="EMBL/GenBank/DDBJ databases">
        <title>Genomes of endolithic fungi from Antarctica.</title>
        <authorList>
            <person name="Coleine C."/>
            <person name="Masonjones S."/>
            <person name="Stajich J.E."/>
        </authorList>
    </citation>
    <scope>NUCLEOTIDE SEQUENCE [LARGE SCALE GENOMIC DNA]</scope>
    <source>
        <strain evidence="4">CCFEE 5527</strain>
    </source>
</reference>
<dbReference type="InParanoid" id="A0A1V8SN64"/>
<feature type="chain" id="PRO_5012483864" description="Extracellular membrane protein CFEM domain-containing protein" evidence="2">
    <location>
        <begin position="25"/>
        <end position="371"/>
    </location>
</feature>
<sequence>MAPLRSALRFLLAAATIGLVAVNAHTLCAFNCYAEIASDNGCVGRNPNSTCINLECFCKLPMTVVIPQCEMACRPHGNWDENDNDVCGPLKPVREIAGRDAGNSAVDGAAVDAAPADTRDVRKIFKADKKVCDQRCYYSLKRAKECNGHICTINDLTINRDVSDGTEHMAREITVDIRDANAAAHPKLPPLTLCGWTSISCAVAANGDSDVDESTSGDTEEVPLLPLSTVTVDKRDAMAEPIDILPRSLPPPTLCGYHGMSCASVVNRDVKAPIPTTFETVYTSDVRDVLPRSIRPPTLCGFFGISCKDVVDSEVVAPLPTTSETTSESNNNKHTALLQTSTVAPGSTASRVFTLQGPPPLVTPSPTTTVS</sequence>
<evidence type="ECO:0000256" key="1">
    <source>
        <dbReference type="SAM" id="MobiDB-lite"/>
    </source>
</evidence>
<evidence type="ECO:0000313" key="4">
    <source>
        <dbReference type="Proteomes" id="UP000192596"/>
    </source>
</evidence>
<gene>
    <name evidence="3" type="ORF">B0A48_13063</name>
</gene>
<accession>A0A1V8SN64</accession>
<keyword evidence="2" id="KW-0732">Signal</keyword>
<protein>
    <recommendedName>
        <fullName evidence="5">Extracellular membrane protein CFEM domain-containing protein</fullName>
    </recommendedName>
</protein>
<feature type="region of interest" description="Disordered" evidence="1">
    <location>
        <begin position="350"/>
        <end position="371"/>
    </location>
</feature>
<evidence type="ECO:0008006" key="5">
    <source>
        <dbReference type="Google" id="ProtNLM"/>
    </source>
</evidence>
<organism evidence="3 4">
    <name type="scientific">Cryoendolithus antarcticus</name>
    <dbReference type="NCBI Taxonomy" id="1507870"/>
    <lineage>
        <taxon>Eukaryota</taxon>
        <taxon>Fungi</taxon>
        <taxon>Dikarya</taxon>
        <taxon>Ascomycota</taxon>
        <taxon>Pezizomycotina</taxon>
        <taxon>Dothideomycetes</taxon>
        <taxon>Dothideomycetidae</taxon>
        <taxon>Cladosporiales</taxon>
        <taxon>Cladosporiaceae</taxon>
        <taxon>Cryoendolithus</taxon>
    </lineage>
</organism>
<evidence type="ECO:0000313" key="3">
    <source>
        <dbReference type="EMBL" id="OQO00573.1"/>
    </source>
</evidence>
<dbReference type="AlphaFoldDB" id="A0A1V8SN64"/>
<name>A0A1V8SN64_9PEZI</name>
<dbReference type="Proteomes" id="UP000192596">
    <property type="component" value="Unassembled WGS sequence"/>
</dbReference>